<dbReference type="OrthoDB" id="9906453at2759"/>
<sequence>MFPWRRKTDVVFLSRDDESCYQWVSSFLKTLQSVRSVLPLYISSNYLNLNDLEIRNPFFILYHTKRRGRINLTNVTDSLYDRELAQVSNSYGRHRVIVVVDDLEDSSDEQKRRILHTQPSLKLLAWDLFLFDPTEKDKSKLHQIQTIVESKENYFPGRMTVTVAVLLVCVSVMYKRIVSTWDHSTWFMFNIHYDDIVPPQRLIPGLFGSSLGSFFYTSRLFF</sequence>
<proteinExistence type="predicted"/>
<dbReference type="Ensembl" id="ENSLLET00000039686.1">
    <property type="protein sequence ID" value="ENSLLEP00000038191.1"/>
    <property type="gene ID" value="ENSLLEG00000024223.1"/>
</dbReference>
<dbReference type="AlphaFoldDB" id="A0A8C5QJK5"/>
<accession>A0A8C5QJK5</accession>
<reference evidence="1" key="2">
    <citation type="submission" date="2025-09" db="UniProtKB">
        <authorList>
            <consortium name="Ensembl"/>
        </authorList>
    </citation>
    <scope>IDENTIFICATION</scope>
</reference>
<protein>
    <submittedName>
        <fullName evidence="1">Uncharacterized protein</fullName>
    </submittedName>
</protein>
<evidence type="ECO:0000313" key="1">
    <source>
        <dbReference type="Ensembl" id="ENSLLEP00000038191.1"/>
    </source>
</evidence>
<reference evidence="1" key="1">
    <citation type="submission" date="2025-08" db="UniProtKB">
        <authorList>
            <consortium name="Ensembl"/>
        </authorList>
    </citation>
    <scope>IDENTIFICATION</scope>
</reference>
<name>A0A8C5QJK5_9ANUR</name>
<dbReference type="Proteomes" id="UP000694569">
    <property type="component" value="Unplaced"/>
</dbReference>
<keyword evidence="2" id="KW-1185">Reference proteome</keyword>
<dbReference type="GeneTree" id="ENSGT01000000220125"/>
<evidence type="ECO:0000313" key="2">
    <source>
        <dbReference type="Proteomes" id="UP000694569"/>
    </source>
</evidence>
<organism evidence="1 2">
    <name type="scientific">Leptobrachium leishanense</name>
    <name type="common">Leishan spiny toad</name>
    <dbReference type="NCBI Taxonomy" id="445787"/>
    <lineage>
        <taxon>Eukaryota</taxon>
        <taxon>Metazoa</taxon>
        <taxon>Chordata</taxon>
        <taxon>Craniata</taxon>
        <taxon>Vertebrata</taxon>
        <taxon>Euteleostomi</taxon>
        <taxon>Amphibia</taxon>
        <taxon>Batrachia</taxon>
        <taxon>Anura</taxon>
        <taxon>Pelobatoidea</taxon>
        <taxon>Megophryidae</taxon>
        <taxon>Leptobrachium</taxon>
    </lineage>
</organism>